<protein>
    <submittedName>
        <fullName evidence="1">Uncharacterized protein</fullName>
    </submittedName>
</protein>
<reference evidence="1" key="1">
    <citation type="submission" date="2023-07" db="EMBL/GenBank/DDBJ databases">
        <authorList>
            <consortium name="AG Swart"/>
            <person name="Singh M."/>
            <person name="Singh A."/>
            <person name="Seah K."/>
            <person name="Emmerich C."/>
        </authorList>
    </citation>
    <scope>NUCLEOTIDE SEQUENCE</scope>
    <source>
        <strain evidence="1">DP1</strain>
    </source>
</reference>
<evidence type="ECO:0000313" key="1">
    <source>
        <dbReference type="EMBL" id="CAI2368900.1"/>
    </source>
</evidence>
<proteinExistence type="predicted"/>
<dbReference type="EMBL" id="CAMPGE010010043">
    <property type="protein sequence ID" value="CAI2368900.1"/>
    <property type="molecule type" value="Genomic_DNA"/>
</dbReference>
<evidence type="ECO:0000313" key="2">
    <source>
        <dbReference type="Proteomes" id="UP001295684"/>
    </source>
</evidence>
<dbReference type="AlphaFoldDB" id="A0AAD1UL55"/>
<gene>
    <name evidence="1" type="ORF">ECRASSUSDP1_LOCUS10196</name>
</gene>
<sequence length="375" mass="43227">MSSPHGIISESQKSLKKPEFKFDVQQHNRRTSIVLKKEQEKKIIIVKKESPKNIDSHFIKGLSKFRDLQFSTENTFQTANKTVRNHKRDLPSLKAKIRNKKLAQNGSRRFLKICSSSRNTELFTKLREKIIKESKKRAQNHKLRQNQPKGKNVPVIINLEQESLNTERITASQSGVMKVSALSTNRSLKPEIIDMKADKRRRSNALPDRFTKNPRKSLRLKFLGGNQKMIQSKRASKSQHAGASSRTMKRFGDLPLFPQQPTAAQYKAHPFMMSRTRKAMLPSRKNRTKGSINRENIRNSLKIFNMRDIPNTRQSDASRTLSQCNKFFTADREATLEGFEEAAFRNQFNQGADLGSFEISKENDVYLQQSFGFQL</sequence>
<keyword evidence="2" id="KW-1185">Reference proteome</keyword>
<accession>A0AAD1UL55</accession>
<comment type="caution">
    <text evidence="1">The sequence shown here is derived from an EMBL/GenBank/DDBJ whole genome shotgun (WGS) entry which is preliminary data.</text>
</comment>
<organism evidence="1 2">
    <name type="scientific">Euplotes crassus</name>
    <dbReference type="NCBI Taxonomy" id="5936"/>
    <lineage>
        <taxon>Eukaryota</taxon>
        <taxon>Sar</taxon>
        <taxon>Alveolata</taxon>
        <taxon>Ciliophora</taxon>
        <taxon>Intramacronucleata</taxon>
        <taxon>Spirotrichea</taxon>
        <taxon>Hypotrichia</taxon>
        <taxon>Euplotida</taxon>
        <taxon>Euplotidae</taxon>
        <taxon>Moneuplotes</taxon>
    </lineage>
</organism>
<dbReference type="Proteomes" id="UP001295684">
    <property type="component" value="Unassembled WGS sequence"/>
</dbReference>
<name>A0AAD1UL55_EUPCR</name>